<sequence>LCLLIHSPFKEKRLCADDEIICPRSEKCIPECSVCDGVLDCGDDDDADERNYEFCSLHGSFGDAAYWKCQNSSGCVKGESLCNGIPDCKDGSDEKNCHNEWQWQCPGENTCLSHKKRCNTLLDCAKGGDENHCDEYCKSVGGFDCGGNVCIERHLVCDGHPDCDFRIFLGTPADEQGCDYYNFTCSSGKCAGSYDLCDDVDTCGNWEDEQDCDEIPKKCAMYTDRLPCITSNRFVSTQSICDGIPDCSDTSDEDACISKIIL</sequence>
<evidence type="ECO:0000256" key="5">
    <source>
        <dbReference type="ARBA" id="ARBA00023136"/>
    </source>
</evidence>
<protein>
    <submittedName>
        <fullName evidence="10">Uncharacterized protein</fullName>
    </submittedName>
</protein>
<dbReference type="PANTHER" id="PTHR22722">
    <property type="entry name" value="LOW-DENSITY LIPOPROTEIN RECEPTOR-RELATED PROTEIN 2-RELATED"/>
    <property type="match status" value="1"/>
</dbReference>
<evidence type="ECO:0000256" key="2">
    <source>
        <dbReference type="ARBA" id="ARBA00022692"/>
    </source>
</evidence>
<proteinExistence type="predicted"/>
<feature type="disulfide bond" evidence="9">
    <location>
        <begin position="118"/>
        <end position="133"/>
    </location>
</feature>
<reference evidence="10" key="1">
    <citation type="journal article" date="2008" name="Nature">
        <title>The amphioxus genome and the evolution of the chordate karyotype.</title>
        <authorList>
            <consortium name="US DOE Joint Genome Institute (JGI-PGF)"/>
            <person name="Putnam N.H."/>
            <person name="Butts T."/>
            <person name="Ferrier D.E.K."/>
            <person name="Furlong R.F."/>
            <person name="Hellsten U."/>
            <person name="Kawashima T."/>
            <person name="Robinson-Rechavi M."/>
            <person name="Shoguchi E."/>
            <person name="Terry A."/>
            <person name="Yu J.-K."/>
            <person name="Benito-Gutierrez E.L."/>
            <person name="Dubchak I."/>
            <person name="Garcia-Fernandez J."/>
            <person name="Gibson-Brown J.J."/>
            <person name="Grigoriev I.V."/>
            <person name="Horton A.C."/>
            <person name="de Jong P.J."/>
            <person name="Jurka J."/>
            <person name="Kapitonov V.V."/>
            <person name="Kohara Y."/>
            <person name="Kuroki Y."/>
            <person name="Lindquist E."/>
            <person name="Lucas S."/>
            <person name="Osoegawa K."/>
            <person name="Pennacchio L.A."/>
            <person name="Salamov A.A."/>
            <person name="Satou Y."/>
            <person name="Sauka-Spengler T."/>
            <person name="Schmutz J."/>
            <person name="Shin-I T."/>
            <person name="Toyoda A."/>
            <person name="Bronner-Fraser M."/>
            <person name="Fujiyama A."/>
            <person name="Holland L.Z."/>
            <person name="Holland P.W.H."/>
            <person name="Satoh N."/>
            <person name="Rokhsar D.S."/>
        </authorList>
    </citation>
    <scope>NUCLEOTIDE SEQUENCE [LARGE SCALE GENOMIC DNA]</scope>
    <source>
        <strain evidence="10">S238N-H82</strain>
        <tissue evidence="10">Testes</tissue>
    </source>
</reference>
<comment type="subcellular location">
    <subcellularLocation>
        <location evidence="1">Membrane</location>
        <topology evidence="1">Single-pass membrane protein</topology>
    </subcellularLocation>
</comment>
<feature type="disulfide bond" evidence="9">
    <location>
        <begin position="178"/>
        <end position="190"/>
    </location>
</feature>
<keyword evidence="4" id="KW-1133">Transmembrane helix</keyword>
<dbReference type="PROSITE" id="PS50068">
    <property type="entry name" value="LDLRA_2"/>
    <property type="match status" value="5"/>
</dbReference>
<dbReference type="InterPro" id="IPR051221">
    <property type="entry name" value="LDLR-related"/>
</dbReference>
<evidence type="ECO:0000256" key="6">
    <source>
        <dbReference type="ARBA" id="ARBA00023157"/>
    </source>
</evidence>
<keyword evidence="2" id="KW-0812">Transmembrane</keyword>
<keyword evidence="7" id="KW-0675">Receptor</keyword>
<keyword evidence="6 9" id="KW-1015">Disulfide bond</keyword>
<dbReference type="GO" id="GO:0016020">
    <property type="term" value="C:membrane"/>
    <property type="evidence" value="ECO:0007669"/>
    <property type="project" value="UniProtKB-SubCell"/>
</dbReference>
<dbReference type="STRING" id="7739.C3ZY41"/>
<dbReference type="EMBL" id="GG666721">
    <property type="protein sequence ID" value="EEN42523.1"/>
    <property type="molecule type" value="Genomic_DNA"/>
</dbReference>
<gene>
    <name evidence="10" type="ORF">BRAFLDRAFT_249341</name>
</gene>
<evidence type="ECO:0000256" key="3">
    <source>
        <dbReference type="ARBA" id="ARBA00022737"/>
    </source>
</evidence>
<evidence type="ECO:0000256" key="4">
    <source>
        <dbReference type="ARBA" id="ARBA00022989"/>
    </source>
</evidence>
<dbReference type="InterPro" id="IPR023415">
    <property type="entry name" value="LDLR_class-A_CS"/>
</dbReference>
<dbReference type="InterPro" id="IPR002172">
    <property type="entry name" value="LDrepeatLR_classA_rpt"/>
</dbReference>
<dbReference type="CDD" id="cd00112">
    <property type="entry name" value="LDLa"/>
    <property type="match status" value="1"/>
</dbReference>
<dbReference type="SMART" id="SM00192">
    <property type="entry name" value="LDLa"/>
    <property type="match status" value="6"/>
</dbReference>
<dbReference type="SUPFAM" id="SSF57424">
    <property type="entry name" value="LDL receptor-like module"/>
    <property type="match status" value="5"/>
</dbReference>
<feature type="disulfide bond" evidence="9">
    <location>
        <begin position="241"/>
        <end position="256"/>
    </location>
</feature>
<feature type="disulfide bond" evidence="9">
    <location>
        <begin position="185"/>
        <end position="203"/>
    </location>
</feature>
<organism>
    <name type="scientific">Branchiostoma floridae</name>
    <name type="common">Florida lancelet</name>
    <name type="synonym">Amphioxus</name>
    <dbReference type="NCBI Taxonomy" id="7739"/>
    <lineage>
        <taxon>Eukaryota</taxon>
        <taxon>Metazoa</taxon>
        <taxon>Chordata</taxon>
        <taxon>Cephalochordata</taxon>
        <taxon>Leptocardii</taxon>
        <taxon>Amphioxiformes</taxon>
        <taxon>Branchiostomatidae</taxon>
        <taxon>Branchiostoma</taxon>
    </lineage>
</organism>
<evidence type="ECO:0000256" key="8">
    <source>
        <dbReference type="ARBA" id="ARBA00023180"/>
    </source>
</evidence>
<keyword evidence="5" id="KW-0472">Membrane</keyword>
<comment type="caution">
    <text evidence="9">Lacks conserved residue(s) required for the propagation of feature annotation.</text>
</comment>
<dbReference type="PRINTS" id="PR00261">
    <property type="entry name" value="LDLRECEPTOR"/>
</dbReference>
<keyword evidence="3" id="KW-0677">Repeat</keyword>
<evidence type="ECO:0000256" key="1">
    <source>
        <dbReference type="ARBA" id="ARBA00004167"/>
    </source>
</evidence>
<feature type="non-terminal residue" evidence="10">
    <location>
        <position position="1"/>
    </location>
</feature>
<name>C3ZY41_BRAFL</name>
<evidence type="ECO:0000256" key="9">
    <source>
        <dbReference type="PROSITE-ProRule" id="PRU00124"/>
    </source>
</evidence>
<dbReference type="PROSITE" id="PS01209">
    <property type="entry name" value="LDLRA_1"/>
    <property type="match status" value="2"/>
</dbReference>
<dbReference type="eggNOG" id="KOG1215">
    <property type="taxonomic scope" value="Eukaryota"/>
</dbReference>
<keyword evidence="8" id="KW-0325">Glycoprotein</keyword>
<dbReference type="AlphaFoldDB" id="C3ZY41"/>
<evidence type="ECO:0000256" key="7">
    <source>
        <dbReference type="ARBA" id="ARBA00023170"/>
    </source>
</evidence>
<dbReference type="InterPro" id="IPR036055">
    <property type="entry name" value="LDL_receptor-like_sf"/>
</dbReference>
<evidence type="ECO:0000313" key="10">
    <source>
        <dbReference type="EMBL" id="EEN42523.1"/>
    </source>
</evidence>
<feature type="disulfide bond" evidence="9">
    <location>
        <begin position="82"/>
        <end position="97"/>
    </location>
</feature>
<feature type="disulfide bond" evidence="9">
    <location>
        <begin position="197"/>
        <end position="212"/>
    </location>
</feature>
<dbReference type="InParanoid" id="C3ZY41"/>
<dbReference type="Pfam" id="PF00057">
    <property type="entry name" value="Ldl_recept_a"/>
    <property type="match status" value="2"/>
</dbReference>
<accession>C3ZY41</accession>
<dbReference type="Gene3D" id="4.10.400.10">
    <property type="entry name" value="Low-density Lipoprotein Receptor"/>
    <property type="match status" value="5"/>
</dbReference>